<organism evidence="2">
    <name type="scientific">viral metagenome</name>
    <dbReference type="NCBI Taxonomy" id="1070528"/>
    <lineage>
        <taxon>unclassified sequences</taxon>
        <taxon>metagenomes</taxon>
        <taxon>organismal metagenomes</taxon>
    </lineage>
</organism>
<dbReference type="InterPro" id="IPR005046">
    <property type="entry name" value="DUF285"/>
</dbReference>
<proteinExistence type="predicted"/>
<protein>
    <recommendedName>
        <fullName evidence="1">Hedgehog/Intein (Hint) domain-containing protein</fullName>
    </recommendedName>
</protein>
<dbReference type="Pfam" id="PF03382">
    <property type="entry name" value="DUF285"/>
    <property type="match status" value="2"/>
</dbReference>
<dbReference type="NCBIfam" id="TIGR02167">
    <property type="entry name" value="Liste_lipo_26"/>
    <property type="match status" value="2"/>
</dbReference>
<sequence>MRDNVESILEKYRNLPTPAKESIENRLKELITKKEAEKPPRTAPPNLKKIKNNSLKLAGDSIIDLTFDFTGLTGTVIVTLPLKNFDGTTWTSVTDVDINWGDLSPVTTNTLTHTYTLPLTTVNVVVTEQAGTVYNAFGAGDISQFEFIWDGSEYLTAVNGWGDYFIYLNGAFKNTRILEHVPSALPPHVQDLSYMFFNYYFFDPLASLINDPNIALWNMSTVTDISGMFFNAIIFDQDISNWERTGSTMINVNSLYFTFAYAYSFNQPIGNWKVDNVTDLYLTFTLAYFFDQDLNGWNTHKVTSLYGTFGSAFSFNNGNSTELNWDTSSVETMFGTFAGDYAFFGSPDYTIFSKPFGPKWVTHNVTDMSIMFWMTPFFNSPINDWDTSKVTDMSFMFAGAQITDFAVFGPDPTEPVISQFNQPLSSWNTSNVTGMERMFYTSKFNQDISMWNVTGITGPYVPADFDPFGVAVYLNTPSAGHMLDYTPLSILNYNLLLYGWSIQSVQPDNTLGAQDLVYTDAVAHYQLTNTKKWTIVGDQGPAICYARGTQILCDTGYIAIEDLEPGTLVKTHGHGYREVDLVGKGSFRNDPSDWKRCMYTLPKKGAMTDDLVVTGGHGILKPRLSSLEIERDRYWYSKCGKSAKIDNMYLVRAGKSQEFKKVTTDDLYEYYHFSLKGPSNRRYAVWANGVLSESAYKKDVKTYLKL</sequence>
<evidence type="ECO:0000313" key="2">
    <source>
        <dbReference type="EMBL" id="QHT89268.1"/>
    </source>
</evidence>
<name>A0A6C0I8A6_9ZZZZ</name>
<accession>A0A6C0I8A6</accession>
<reference evidence="2" key="1">
    <citation type="journal article" date="2020" name="Nature">
        <title>Giant virus diversity and host interactions through global metagenomics.</title>
        <authorList>
            <person name="Schulz F."/>
            <person name="Roux S."/>
            <person name="Paez-Espino D."/>
            <person name="Jungbluth S."/>
            <person name="Walsh D.A."/>
            <person name="Denef V.J."/>
            <person name="McMahon K.D."/>
            <person name="Konstantinidis K.T."/>
            <person name="Eloe-Fadrosh E.A."/>
            <person name="Kyrpides N.C."/>
            <person name="Woyke T."/>
        </authorList>
    </citation>
    <scope>NUCLEOTIDE SEQUENCE</scope>
    <source>
        <strain evidence="2">GVMAG-M-3300023184-53</strain>
    </source>
</reference>
<dbReference type="InterPro" id="IPR028992">
    <property type="entry name" value="Hedgehog/Intein_dom"/>
</dbReference>
<dbReference type="InterPro" id="IPR036844">
    <property type="entry name" value="Hint_dom_sf"/>
</dbReference>
<dbReference type="InterPro" id="IPR011889">
    <property type="entry name" value="Liste_lipo_26"/>
</dbReference>
<evidence type="ECO:0000259" key="1">
    <source>
        <dbReference type="Pfam" id="PF13403"/>
    </source>
</evidence>
<dbReference type="AlphaFoldDB" id="A0A6C0I8A6"/>
<feature type="domain" description="Hedgehog/Intein (Hint)" evidence="1">
    <location>
        <begin position="543"/>
        <end position="697"/>
    </location>
</feature>
<dbReference type="Pfam" id="PF13403">
    <property type="entry name" value="Hint_2"/>
    <property type="match status" value="1"/>
</dbReference>
<dbReference type="SUPFAM" id="SSF51294">
    <property type="entry name" value="Hedgehog/intein (Hint) domain"/>
    <property type="match status" value="1"/>
</dbReference>
<dbReference type="EMBL" id="MN740138">
    <property type="protein sequence ID" value="QHT89268.1"/>
    <property type="molecule type" value="Genomic_DNA"/>
</dbReference>